<dbReference type="PANTHER" id="PTHR24559:SF442">
    <property type="entry name" value="RNA-DIRECTED DNA POLYMERASE HOMOLOG"/>
    <property type="match status" value="1"/>
</dbReference>
<gene>
    <name evidence="1" type="ORF">KSP39_PZI023108</name>
</gene>
<evidence type="ECO:0000313" key="2">
    <source>
        <dbReference type="Proteomes" id="UP001418222"/>
    </source>
</evidence>
<dbReference type="Gene3D" id="3.30.70.270">
    <property type="match status" value="1"/>
</dbReference>
<dbReference type="EMBL" id="JBBWWQ010000020">
    <property type="protein sequence ID" value="KAK8916636.1"/>
    <property type="molecule type" value="Genomic_DNA"/>
</dbReference>
<sequence length="248" mass="27288">MEDDGEASAEVDDVFVEEISAGVDDGWESDAERSLELGVIRRLLHTVLRKIGARLGGQSRRADDFASDGCCFRSFPFSGENLFPFSRRPWFPLALLPSFSFALVGFFNDGPGGLFLFSNPEGFLPAVRLLIQNILFPSGSSSRPTAVLHPAAAMPPPDLGHIAAQCPMRNLVMEDDSEASAEVDDVVVEEITAGVEDEGEEWKTTFKKKDDLYEWLVMSFGPSNAPSTFMRVMTQILRPYMARVALST</sequence>
<organism evidence="1 2">
    <name type="scientific">Platanthera zijinensis</name>
    <dbReference type="NCBI Taxonomy" id="2320716"/>
    <lineage>
        <taxon>Eukaryota</taxon>
        <taxon>Viridiplantae</taxon>
        <taxon>Streptophyta</taxon>
        <taxon>Embryophyta</taxon>
        <taxon>Tracheophyta</taxon>
        <taxon>Spermatophyta</taxon>
        <taxon>Magnoliopsida</taxon>
        <taxon>Liliopsida</taxon>
        <taxon>Asparagales</taxon>
        <taxon>Orchidaceae</taxon>
        <taxon>Orchidoideae</taxon>
        <taxon>Orchideae</taxon>
        <taxon>Orchidinae</taxon>
        <taxon>Platanthera</taxon>
    </lineage>
</organism>
<dbReference type="InterPro" id="IPR053134">
    <property type="entry name" value="RNA-dir_DNA_polymerase"/>
</dbReference>
<keyword evidence="2" id="KW-1185">Reference proteome</keyword>
<reference evidence="1 2" key="1">
    <citation type="journal article" date="2022" name="Nat. Plants">
        <title>Genomes of leafy and leafless Platanthera orchids illuminate the evolution of mycoheterotrophy.</title>
        <authorList>
            <person name="Li M.H."/>
            <person name="Liu K.W."/>
            <person name="Li Z."/>
            <person name="Lu H.C."/>
            <person name="Ye Q.L."/>
            <person name="Zhang D."/>
            <person name="Wang J.Y."/>
            <person name="Li Y.F."/>
            <person name="Zhong Z.M."/>
            <person name="Liu X."/>
            <person name="Yu X."/>
            <person name="Liu D.K."/>
            <person name="Tu X.D."/>
            <person name="Liu B."/>
            <person name="Hao Y."/>
            <person name="Liao X.Y."/>
            <person name="Jiang Y.T."/>
            <person name="Sun W.H."/>
            <person name="Chen J."/>
            <person name="Chen Y.Q."/>
            <person name="Ai Y."/>
            <person name="Zhai J.W."/>
            <person name="Wu S.S."/>
            <person name="Zhou Z."/>
            <person name="Hsiao Y.Y."/>
            <person name="Wu W.L."/>
            <person name="Chen Y.Y."/>
            <person name="Lin Y.F."/>
            <person name="Hsu J.L."/>
            <person name="Li C.Y."/>
            <person name="Wang Z.W."/>
            <person name="Zhao X."/>
            <person name="Zhong W.Y."/>
            <person name="Ma X.K."/>
            <person name="Ma L."/>
            <person name="Huang J."/>
            <person name="Chen G.Z."/>
            <person name="Huang M.Z."/>
            <person name="Huang L."/>
            <person name="Peng D.H."/>
            <person name="Luo Y.B."/>
            <person name="Zou S.Q."/>
            <person name="Chen S.P."/>
            <person name="Lan S."/>
            <person name="Tsai W.C."/>
            <person name="Van de Peer Y."/>
            <person name="Liu Z.J."/>
        </authorList>
    </citation>
    <scope>NUCLEOTIDE SEQUENCE [LARGE SCALE GENOMIC DNA]</scope>
    <source>
        <strain evidence="1">Lor287</strain>
    </source>
</reference>
<protein>
    <submittedName>
        <fullName evidence="1">Uncharacterized protein</fullName>
    </submittedName>
</protein>
<comment type="caution">
    <text evidence="1">The sequence shown here is derived from an EMBL/GenBank/DDBJ whole genome shotgun (WGS) entry which is preliminary data.</text>
</comment>
<dbReference type="AlphaFoldDB" id="A0AAP0FVD0"/>
<dbReference type="Proteomes" id="UP001418222">
    <property type="component" value="Unassembled WGS sequence"/>
</dbReference>
<proteinExistence type="predicted"/>
<dbReference type="InterPro" id="IPR043502">
    <property type="entry name" value="DNA/RNA_pol_sf"/>
</dbReference>
<accession>A0AAP0FVD0</accession>
<dbReference type="InterPro" id="IPR043128">
    <property type="entry name" value="Rev_trsase/Diguanyl_cyclase"/>
</dbReference>
<dbReference type="PANTHER" id="PTHR24559">
    <property type="entry name" value="TRANSPOSON TY3-I GAG-POL POLYPROTEIN"/>
    <property type="match status" value="1"/>
</dbReference>
<evidence type="ECO:0000313" key="1">
    <source>
        <dbReference type="EMBL" id="KAK8916636.1"/>
    </source>
</evidence>
<name>A0AAP0FVD0_9ASPA</name>
<dbReference type="SUPFAM" id="SSF56672">
    <property type="entry name" value="DNA/RNA polymerases"/>
    <property type="match status" value="1"/>
</dbReference>